<dbReference type="GO" id="GO:0008270">
    <property type="term" value="F:zinc ion binding"/>
    <property type="evidence" value="ECO:0007669"/>
    <property type="project" value="InterPro"/>
</dbReference>
<dbReference type="InterPro" id="IPR053187">
    <property type="entry name" value="Notoamide_regulator"/>
</dbReference>
<dbReference type="PROSITE" id="PS50048">
    <property type="entry name" value="ZN2_CY6_FUNGAL_2"/>
    <property type="match status" value="1"/>
</dbReference>
<feature type="region of interest" description="Disordered" evidence="2">
    <location>
        <begin position="167"/>
        <end position="186"/>
    </location>
</feature>
<name>A0AAD9M0B1_9PEZI</name>
<evidence type="ECO:0000256" key="1">
    <source>
        <dbReference type="ARBA" id="ARBA00023242"/>
    </source>
</evidence>
<dbReference type="Proteomes" id="UP001232148">
    <property type="component" value="Unassembled WGS sequence"/>
</dbReference>
<dbReference type="SUPFAM" id="SSF57701">
    <property type="entry name" value="Zn2/Cys6 DNA-binding domain"/>
    <property type="match status" value="1"/>
</dbReference>
<dbReference type="EMBL" id="MU842956">
    <property type="protein sequence ID" value="KAK2024720.1"/>
    <property type="molecule type" value="Genomic_DNA"/>
</dbReference>
<keyword evidence="5" id="KW-1185">Reference proteome</keyword>
<dbReference type="AlphaFoldDB" id="A0AAD9M0B1"/>
<dbReference type="GO" id="GO:0000981">
    <property type="term" value="F:DNA-binding transcription factor activity, RNA polymerase II-specific"/>
    <property type="evidence" value="ECO:0007669"/>
    <property type="project" value="InterPro"/>
</dbReference>
<accession>A0AAD9M0B1</accession>
<dbReference type="Gene3D" id="4.10.240.10">
    <property type="entry name" value="Zn(2)-C6 fungal-type DNA-binding domain"/>
    <property type="match status" value="1"/>
</dbReference>
<evidence type="ECO:0000313" key="4">
    <source>
        <dbReference type="EMBL" id="KAK2024720.1"/>
    </source>
</evidence>
<dbReference type="InterPro" id="IPR036864">
    <property type="entry name" value="Zn2-C6_fun-type_DNA-bd_sf"/>
</dbReference>
<organism evidence="4 5">
    <name type="scientific">Colletotrichum zoysiae</name>
    <dbReference type="NCBI Taxonomy" id="1216348"/>
    <lineage>
        <taxon>Eukaryota</taxon>
        <taxon>Fungi</taxon>
        <taxon>Dikarya</taxon>
        <taxon>Ascomycota</taxon>
        <taxon>Pezizomycotina</taxon>
        <taxon>Sordariomycetes</taxon>
        <taxon>Hypocreomycetidae</taxon>
        <taxon>Glomerellales</taxon>
        <taxon>Glomerellaceae</taxon>
        <taxon>Colletotrichum</taxon>
        <taxon>Colletotrichum graminicola species complex</taxon>
    </lineage>
</organism>
<feature type="domain" description="Zn(2)-C6 fungal-type" evidence="3">
    <location>
        <begin position="38"/>
        <end position="68"/>
    </location>
</feature>
<protein>
    <recommendedName>
        <fullName evidence="3">Zn(2)-C6 fungal-type domain-containing protein</fullName>
    </recommendedName>
</protein>
<evidence type="ECO:0000259" key="3">
    <source>
        <dbReference type="PROSITE" id="PS50048"/>
    </source>
</evidence>
<gene>
    <name evidence="4" type="ORF">LX32DRAFT_598205</name>
</gene>
<comment type="caution">
    <text evidence="4">The sequence shown here is derived from an EMBL/GenBank/DDBJ whole genome shotgun (WGS) entry which is preliminary data.</text>
</comment>
<dbReference type="PROSITE" id="PS00463">
    <property type="entry name" value="ZN2_CY6_FUNGAL_1"/>
    <property type="match status" value="1"/>
</dbReference>
<evidence type="ECO:0000256" key="2">
    <source>
        <dbReference type="SAM" id="MobiDB-lite"/>
    </source>
</evidence>
<evidence type="ECO:0000313" key="5">
    <source>
        <dbReference type="Proteomes" id="UP001232148"/>
    </source>
</evidence>
<dbReference type="PANTHER" id="PTHR47256">
    <property type="entry name" value="ZN(II)2CYS6 TRANSCRIPTION FACTOR (EUROFUNG)-RELATED"/>
    <property type="match status" value="1"/>
</dbReference>
<dbReference type="SMART" id="SM00066">
    <property type="entry name" value="GAL4"/>
    <property type="match status" value="1"/>
</dbReference>
<dbReference type="CDD" id="cd00067">
    <property type="entry name" value="GAL4"/>
    <property type="match status" value="1"/>
</dbReference>
<dbReference type="Pfam" id="PF00172">
    <property type="entry name" value="Zn_clus"/>
    <property type="match status" value="1"/>
</dbReference>
<feature type="compositionally biased region" description="Basic and acidic residues" evidence="2">
    <location>
        <begin position="167"/>
        <end position="177"/>
    </location>
</feature>
<sequence length="349" mass="39646">MSKRLAPLLPAEVGSDRFPLDSHREDPSKRKRVGTDVACNPCRRRKTRCDGIRPICAACRKRSTECTFVEKKESPRLGQLSGGSHEVLELLKSAPEPQAFEILRLLRTNGDPDSVLNIIKSGQNGIKWLSNNDTSCAIRSMQPPLEFQLMTMNPIAYPALRHGPRTTWERDGHLDPRKLRRSNVPPHASDGLHVDVPSEGIFDEKRQSYFILCNERLTDLEINYWTDVSTSDGYAEKVISLYLTTNYPLLDLFYPHVFISNLFGRYHTHYSRLLVNAIMCLACEMPTSIKKRAFHYAETFNQEAEKLWLLEQDNATRRAISDSGALKGIKAIPPQTQQANSFTAWGIFN</sequence>
<dbReference type="PANTHER" id="PTHR47256:SF1">
    <property type="entry name" value="ZN(II)2CYS6 TRANSCRIPTION FACTOR (EUROFUNG)"/>
    <property type="match status" value="1"/>
</dbReference>
<dbReference type="InterPro" id="IPR001138">
    <property type="entry name" value="Zn2Cys6_DnaBD"/>
</dbReference>
<keyword evidence="1" id="KW-0539">Nucleus</keyword>
<reference evidence="4" key="1">
    <citation type="submission" date="2021-06" db="EMBL/GenBank/DDBJ databases">
        <title>Comparative genomics, transcriptomics and evolutionary studies reveal genomic signatures of adaptation to plant cell wall in hemibiotrophic fungi.</title>
        <authorList>
            <consortium name="DOE Joint Genome Institute"/>
            <person name="Baroncelli R."/>
            <person name="Diaz J.F."/>
            <person name="Benocci T."/>
            <person name="Peng M."/>
            <person name="Battaglia E."/>
            <person name="Haridas S."/>
            <person name="Andreopoulos W."/>
            <person name="Labutti K."/>
            <person name="Pangilinan J."/>
            <person name="Floch G.L."/>
            <person name="Makela M.R."/>
            <person name="Henrissat B."/>
            <person name="Grigoriev I.V."/>
            <person name="Crouch J.A."/>
            <person name="De Vries R.P."/>
            <person name="Sukno S.A."/>
            <person name="Thon M.R."/>
        </authorList>
    </citation>
    <scope>NUCLEOTIDE SEQUENCE</scope>
    <source>
        <strain evidence="4">MAFF235873</strain>
    </source>
</reference>
<proteinExistence type="predicted"/>